<evidence type="ECO:0000313" key="3">
    <source>
        <dbReference type="Proteomes" id="UP000779900"/>
    </source>
</evidence>
<dbReference type="NCBIfam" id="TIGR02436">
    <property type="entry name" value="four helix bundle protein"/>
    <property type="match status" value="1"/>
</dbReference>
<dbReference type="Proteomes" id="UP000779900">
    <property type="component" value="Unassembled WGS sequence"/>
</dbReference>
<dbReference type="SUPFAM" id="SSF158446">
    <property type="entry name" value="IVS-encoded protein-like"/>
    <property type="match status" value="1"/>
</dbReference>
<evidence type="ECO:0000313" key="2">
    <source>
        <dbReference type="EMBL" id="MBM3331468.1"/>
    </source>
</evidence>
<organism evidence="2 3">
    <name type="scientific">candidate division WOR-3 bacterium</name>
    <dbReference type="NCBI Taxonomy" id="2052148"/>
    <lineage>
        <taxon>Bacteria</taxon>
        <taxon>Bacteria division WOR-3</taxon>
    </lineage>
</organism>
<name>A0A938BU22_UNCW3</name>
<protein>
    <submittedName>
        <fullName evidence="2">Four helix bundle protein</fullName>
    </submittedName>
</protein>
<reference evidence="2" key="1">
    <citation type="submission" date="2019-03" db="EMBL/GenBank/DDBJ databases">
        <title>Lake Tanganyika Metagenome-Assembled Genomes (MAGs).</title>
        <authorList>
            <person name="Tran P."/>
        </authorList>
    </citation>
    <scope>NUCLEOTIDE SEQUENCE</scope>
    <source>
        <strain evidence="2">K_DeepCast_150m_m2_040</strain>
    </source>
</reference>
<dbReference type="InterPro" id="IPR036583">
    <property type="entry name" value="23S_rRNA_IVS_sf"/>
</dbReference>
<comment type="caution">
    <text evidence="2">The sequence shown here is derived from an EMBL/GenBank/DDBJ whole genome shotgun (WGS) entry which is preliminary data.</text>
</comment>
<dbReference type="AlphaFoldDB" id="A0A938BU22"/>
<dbReference type="PANTHER" id="PTHR38471:SF2">
    <property type="entry name" value="FOUR HELIX BUNDLE PROTEIN"/>
    <property type="match status" value="1"/>
</dbReference>
<evidence type="ECO:0000256" key="1">
    <source>
        <dbReference type="SAM" id="MobiDB-lite"/>
    </source>
</evidence>
<dbReference type="Gene3D" id="1.20.1440.60">
    <property type="entry name" value="23S rRNA-intervening sequence"/>
    <property type="match status" value="1"/>
</dbReference>
<dbReference type="CDD" id="cd16377">
    <property type="entry name" value="23S_rRNA_IVP_like"/>
    <property type="match status" value="1"/>
</dbReference>
<sequence length="146" mass="16358">MATFRSFEEIDAWKKARELTRRIYDVTSKGTFARDCALRDQIRRACVSVMANVAEGHGRGGTREFQQFLSMALGSAGEVGSHLYVALDQGYIDDRGFRELAGLAQENARLIGGLARYLRTTERKGSKFKPGNQEPGTRNQEPRTKN</sequence>
<dbReference type="Pfam" id="PF05635">
    <property type="entry name" value="23S_rRNA_IVP"/>
    <property type="match status" value="1"/>
</dbReference>
<proteinExistence type="predicted"/>
<feature type="region of interest" description="Disordered" evidence="1">
    <location>
        <begin position="122"/>
        <end position="146"/>
    </location>
</feature>
<dbReference type="InterPro" id="IPR012657">
    <property type="entry name" value="23S_rRNA-intervening_sequence"/>
</dbReference>
<dbReference type="EMBL" id="VGIR01000030">
    <property type="protein sequence ID" value="MBM3331468.1"/>
    <property type="molecule type" value="Genomic_DNA"/>
</dbReference>
<dbReference type="PANTHER" id="PTHR38471">
    <property type="entry name" value="FOUR HELIX BUNDLE PROTEIN"/>
    <property type="match status" value="1"/>
</dbReference>
<gene>
    <name evidence="2" type="ORF">FJY68_06395</name>
</gene>
<accession>A0A938BU22</accession>